<name>A0A8X6W5Z3_TRICX</name>
<gene>
    <name evidence="1" type="primary">NCL1_33132</name>
    <name evidence="1" type="ORF">TNCV_4720571</name>
</gene>
<comment type="caution">
    <text evidence="1">The sequence shown here is derived from an EMBL/GenBank/DDBJ whole genome shotgun (WGS) entry which is preliminary data.</text>
</comment>
<dbReference type="AlphaFoldDB" id="A0A8X6W5Z3"/>
<accession>A0A8X6W5Z3</accession>
<organism evidence="1 2">
    <name type="scientific">Trichonephila clavipes</name>
    <name type="common">Golden silk orbweaver</name>
    <name type="synonym">Nephila clavipes</name>
    <dbReference type="NCBI Taxonomy" id="2585209"/>
    <lineage>
        <taxon>Eukaryota</taxon>
        <taxon>Metazoa</taxon>
        <taxon>Ecdysozoa</taxon>
        <taxon>Arthropoda</taxon>
        <taxon>Chelicerata</taxon>
        <taxon>Arachnida</taxon>
        <taxon>Araneae</taxon>
        <taxon>Araneomorphae</taxon>
        <taxon>Entelegynae</taxon>
        <taxon>Araneoidea</taxon>
        <taxon>Nephilidae</taxon>
        <taxon>Trichonephila</taxon>
    </lineage>
</organism>
<protein>
    <submittedName>
        <fullName evidence="1">Transposable element Tcb1 transposase</fullName>
    </submittedName>
</protein>
<evidence type="ECO:0000313" key="1">
    <source>
        <dbReference type="EMBL" id="GFY28928.1"/>
    </source>
</evidence>
<proteinExistence type="predicted"/>
<dbReference type="Gene3D" id="3.30.420.10">
    <property type="entry name" value="Ribonuclease H-like superfamily/Ribonuclease H"/>
    <property type="match status" value="1"/>
</dbReference>
<keyword evidence="2" id="KW-1185">Reference proteome</keyword>
<reference evidence="1" key="1">
    <citation type="submission" date="2020-08" db="EMBL/GenBank/DDBJ databases">
        <title>Multicomponent nature underlies the extraordinary mechanical properties of spider dragline silk.</title>
        <authorList>
            <person name="Kono N."/>
            <person name="Nakamura H."/>
            <person name="Mori M."/>
            <person name="Yoshida Y."/>
            <person name="Ohtoshi R."/>
            <person name="Malay A.D."/>
            <person name="Moran D.A.P."/>
            <person name="Tomita M."/>
            <person name="Numata K."/>
            <person name="Arakawa K."/>
        </authorList>
    </citation>
    <scope>NUCLEOTIDE SEQUENCE</scope>
</reference>
<dbReference type="Proteomes" id="UP000887159">
    <property type="component" value="Unassembled WGS sequence"/>
</dbReference>
<dbReference type="GO" id="GO:0003676">
    <property type="term" value="F:nucleic acid binding"/>
    <property type="evidence" value="ECO:0007669"/>
    <property type="project" value="InterPro"/>
</dbReference>
<sequence length="134" mass="16036">MQHAERKHANIMKFKTCISGGKSVVVLDESKHLNYGYVTVGCRRVRRTDVVDRIHLRAPPHQSSLSARRSFSGLPLTQNYSRLRYQWCNERWMWMAEWNEVVFTDKSRIYLQHHNGRNRVWRHRGEKMLNNAEQ</sequence>
<evidence type="ECO:0000313" key="2">
    <source>
        <dbReference type="Proteomes" id="UP000887159"/>
    </source>
</evidence>
<dbReference type="InterPro" id="IPR036397">
    <property type="entry name" value="RNaseH_sf"/>
</dbReference>
<dbReference type="EMBL" id="BMAU01021387">
    <property type="protein sequence ID" value="GFY28928.1"/>
    <property type="molecule type" value="Genomic_DNA"/>
</dbReference>